<reference evidence="1 2" key="1">
    <citation type="submission" date="2016-10" db="EMBL/GenBank/DDBJ databases">
        <title>Paenibacillus species isolates.</title>
        <authorList>
            <person name="Beno S.M."/>
        </authorList>
    </citation>
    <scope>NUCLEOTIDE SEQUENCE [LARGE SCALE GENOMIC DNA]</scope>
    <source>
        <strain evidence="1 2">FSL H7-0710</strain>
    </source>
</reference>
<evidence type="ECO:0000313" key="2">
    <source>
        <dbReference type="Proteomes" id="UP000187439"/>
    </source>
</evidence>
<sequence>MENFRLEEQGTDDAVNPYYFLRAISEEDSRWGKLKDFWQLDSIRQYRQSIKQLRKLRSKQILIAIANGHYCKSNIGIQVNHQEKTILFLYRGQVIGQFDQKIMTFIPVYADVHEGSYSTIGQRMSAKRAIEEIVKVLLDDEMSAERINLAYKEFLMLLFGALPRQPSELWVSREAYSEAMNAIEDKYRLNIGDPNFLEWRLTLLGRSPRIINTEPKE</sequence>
<name>A0A1R0XKN0_9BACL</name>
<gene>
    <name evidence="1" type="ORF">BSK52_26465</name>
</gene>
<dbReference type="Proteomes" id="UP000187439">
    <property type="component" value="Unassembled WGS sequence"/>
</dbReference>
<evidence type="ECO:0000313" key="1">
    <source>
        <dbReference type="EMBL" id="OMD35646.1"/>
    </source>
</evidence>
<comment type="caution">
    <text evidence="1">The sequence shown here is derived from an EMBL/GenBank/DDBJ whole genome shotgun (WGS) entry which is preliminary data.</text>
</comment>
<dbReference type="EMBL" id="MPTC01000037">
    <property type="protein sequence ID" value="OMD35646.1"/>
    <property type="molecule type" value="Genomic_DNA"/>
</dbReference>
<dbReference type="OrthoDB" id="2594553at2"/>
<organism evidence="1 2">
    <name type="scientific">Paenibacillus odorifer</name>
    <dbReference type="NCBI Taxonomy" id="189426"/>
    <lineage>
        <taxon>Bacteria</taxon>
        <taxon>Bacillati</taxon>
        <taxon>Bacillota</taxon>
        <taxon>Bacilli</taxon>
        <taxon>Bacillales</taxon>
        <taxon>Paenibacillaceae</taxon>
        <taxon>Paenibacillus</taxon>
    </lineage>
</organism>
<dbReference type="RefSeq" id="WP_076121255.1">
    <property type="nucleotide sequence ID" value="NZ_MPTC01000037.1"/>
</dbReference>
<protein>
    <submittedName>
        <fullName evidence="1">Uncharacterized protein</fullName>
    </submittedName>
</protein>
<accession>A0A1R0XKN0</accession>
<proteinExistence type="predicted"/>
<dbReference type="AlphaFoldDB" id="A0A1R0XKN0"/>